<dbReference type="Proteomes" id="UP001162483">
    <property type="component" value="Unassembled WGS sequence"/>
</dbReference>
<gene>
    <name evidence="1" type="ORF">SPARVUS_LOCUS14930987</name>
</gene>
<sequence length="78" mass="8741">MGPLGNRGSWGPCVLAHTQTTPKKVYERYQGHLMGPPTDPRPSGGARVSKWSVRPCIYIYIVHSHQSLTLKEHTIYVP</sequence>
<keyword evidence="2" id="KW-1185">Reference proteome</keyword>
<name>A0ABN9H1L5_9NEOB</name>
<accession>A0ABN9H1L5</accession>
<protein>
    <submittedName>
        <fullName evidence="1">Uncharacterized protein</fullName>
    </submittedName>
</protein>
<evidence type="ECO:0000313" key="2">
    <source>
        <dbReference type="Proteomes" id="UP001162483"/>
    </source>
</evidence>
<comment type="caution">
    <text evidence="1">The sequence shown here is derived from an EMBL/GenBank/DDBJ whole genome shotgun (WGS) entry which is preliminary data.</text>
</comment>
<dbReference type="EMBL" id="CATNWA010019535">
    <property type="protein sequence ID" value="CAI9613741.1"/>
    <property type="molecule type" value="Genomic_DNA"/>
</dbReference>
<proteinExistence type="predicted"/>
<evidence type="ECO:0000313" key="1">
    <source>
        <dbReference type="EMBL" id="CAI9613741.1"/>
    </source>
</evidence>
<organism evidence="1 2">
    <name type="scientific">Staurois parvus</name>
    <dbReference type="NCBI Taxonomy" id="386267"/>
    <lineage>
        <taxon>Eukaryota</taxon>
        <taxon>Metazoa</taxon>
        <taxon>Chordata</taxon>
        <taxon>Craniata</taxon>
        <taxon>Vertebrata</taxon>
        <taxon>Euteleostomi</taxon>
        <taxon>Amphibia</taxon>
        <taxon>Batrachia</taxon>
        <taxon>Anura</taxon>
        <taxon>Neobatrachia</taxon>
        <taxon>Ranoidea</taxon>
        <taxon>Ranidae</taxon>
        <taxon>Staurois</taxon>
    </lineage>
</organism>
<reference evidence="1" key="1">
    <citation type="submission" date="2023-05" db="EMBL/GenBank/DDBJ databases">
        <authorList>
            <person name="Stuckert A."/>
        </authorList>
    </citation>
    <scope>NUCLEOTIDE SEQUENCE</scope>
</reference>